<organism evidence="2 3">
    <name type="scientific">Dawidia cretensis</name>
    <dbReference type="NCBI Taxonomy" id="2782350"/>
    <lineage>
        <taxon>Bacteria</taxon>
        <taxon>Pseudomonadati</taxon>
        <taxon>Bacteroidota</taxon>
        <taxon>Cytophagia</taxon>
        <taxon>Cytophagales</taxon>
        <taxon>Chryseotaleaceae</taxon>
        <taxon>Dawidia</taxon>
    </lineage>
</organism>
<gene>
    <name evidence="2" type="ORF">KK062_11725</name>
</gene>
<keyword evidence="3" id="KW-1185">Reference proteome</keyword>
<feature type="signal peptide" evidence="1">
    <location>
        <begin position="1"/>
        <end position="26"/>
    </location>
</feature>
<dbReference type="EMBL" id="JAHESE010000009">
    <property type="protein sequence ID" value="MBT1708898.1"/>
    <property type="molecule type" value="Genomic_DNA"/>
</dbReference>
<sequence length="347" mass="37906">MFNKFTFSLRSTALLSLVLFAVTACSDSEFQRIEETAADAQGSAAAVEANLALRWAPVHYQDTDVTGTYSLTGKSDYITAINFDGDWNATNNWNNTANAAAAAHCYYSVVETSTHWFIVYAFFHPRDWSDNPFEYYLGQHENDLEGVLTCIQKDGSTYGKLVAAVTVAHSDFYSFLPAGGSVQANQEDVDGTLSFENYNGEAHPVTAQEAKGHGLKANPYYKINGDGIGYYPSLTVAEVPSNANDRDVKYKLVNIFEAGGLWDQRFNTALFNGTDGGGSFKSSFGSGGANAPWAWDDGNDLPGWGELATNPARLIDVYYKNLGNFDLNYSNNRYRGISTSGVIAQNN</sequence>
<evidence type="ECO:0000256" key="1">
    <source>
        <dbReference type="SAM" id="SignalP"/>
    </source>
</evidence>
<dbReference type="Proteomes" id="UP001319080">
    <property type="component" value="Unassembled WGS sequence"/>
</dbReference>
<comment type="caution">
    <text evidence="2">The sequence shown here is derived from an EMBL/GenBank/DDBJ whole genome shotgun (WGS) entry which is preliminary data.</text>
</comment>
<dbReference type="AlphaFoldDB" id="A0AAP2GU09"/>
<dbReference type="PROSITE" id="PS51257">
    <property type="entry name" value="PROKAR_LIPOPROTEIN"/>
    <property type="match status" value="1"/>
</dbReference>
<protein>
    <submittedName>
        <fullName evidence="2">Uncharacterized protein</fullName>
    </submittedName>
</protein>
<feature type="chain" id="PRO_5042871954" evidence="1">
    <location>
        <begin position="27"/>
        <end position="347"/>
    </location>
</feature>
<accession>A0AAP2GU09</accession>
<proteinExistence type="predicted"/>
<name>A0AAP2GU09_9BACT</name>
<reference evidence="2 3" key="1">
    <citation type="submission" date="2021-05" db="EMBL/GenBank/DDBJ databases">
        <title>A Polyphasic approach of four new species of the genus Ohtaekwangia: Ohtaekwangia histidinii sp. nov., Ohtaekwangia cretensis sp. nov., Ohtaekwangia indiensis sp. nov., Ohtaekwangia reichenbachii sp. nov. from diverse environment.</title>
        <authorList>
            <person name="Octaviana S."/>
        </authorList>
    </citation>
    <scope>NUCLEOTIDE SEQUENCE [LARGE SCALE GENOMIC DNA]</scope>
    <source>
        <strain evidence="2 3">PWU5</strain>
    </source>
</reference>
<evidence type="ECO:0000313" key="3">
    <source>
        <dbReference type="Proteomes" id="UP001319080"/>
    </source>
</evidence>
<dbReference type="RefSeq" id="WP_254084485.1">
    <property type="nucleotide sequence ID" value="NZ_JAHESE010000009.1"/>
</dbReference>
<evidence type="ECO:0000313" key="2">
    <source>
        <dbReference type="EMBL" id="MBT1708898.1"/>
    </source>
</evidence>
<keyword evidence="1" id="KW-0732">Signal</keyword>